<protein>
    <recommendedName>
        <fullName evidence="2">TRPM SLOG domain-containing protein</fullName>
    </recommendedName>
</protein>
<dbReference type="GO" id="GO:0030001">
    <property type="term" value="P:metal ion transport"/>
    <property type="evidence" value="ECO:0007669"/>
    <property type="project" value="TreeGrafter"/>
</dbReference>
<dbReference type="Proteomes" id="UP000828390">
    <property type="component" value="Unassembled WGS sequence"/>
</dbReference>
<feature type="compositionally biased region" description="Polar residues" evidence="1">
    <location>
        <begin position="15"/>
        <end position="33"/>
    </location>
</feature>
<dbReference type="Pfam" id="PF18139">
    <property type="entry name" value="LSDAT_euk"/>
    <property type="match status" value="1"/>
</dbReference>
<dbReference type="GO" id="GO:0005886">
    <property type="term" value="C:plasma membrane"/>
    <property type="evidence" value="ECO:0007669"/>
    <property type="project" value="TreeGrafter"/>
</dbReference>
<reference evidence="3" key="1">
    <citation type="journal article" date="2019" name="bioRxiv">
        <title>The Genome of the Zebra Mussel, Dreissena polymorpha: A Resource for Invasive Species Research.</title>
        <authorList>
            <person name="McCartney M.A."/>
            <person name="Auch B."/>
            <person name="Kono T."/>
            <person name="Mallez S."/>
            <person name="Zhang Y."/>
            <person name="Obille A."/>
            <person name="Becker A."/>
            <person name="Abrahante J.E."/>
            <person name="Garbe J."/>
            <person name="Badalamenti J.P."/>
            <person name="Herman A."/>
            <person name="Mangelson H."/>
            <person name="Liachko I."/>
            <person name="Sullivan S."/>
            <person name="Sone E.D."/>
            <person name="Koren S."/>
            <person name="Silverstein K.A.T."/>
            <person name="Beckman K.B."/>
            <person name="Gohl D.M."/>
        </authorList>
    </citation>
    <scope>NUCLEOTIDE SEQUENCE</scope>
    <source>
        <strain evidence="3">Duluth1</strain>
        <tissue evidence="3">Whole animal</tissue>
    </source>
</reference>
<comment type="caution">
    <text evidence="3">The sequence shown here is derived from an EMBL/GenBank/DDBJ whole genome shotgun (WGS) entry which is preliminary data.</text>
</comment>
<dbReference type="PANTHER" id="PTHR13800">
    <property type="entry name" value="TRANSIENT RECEPTOR POTENTIAL CATION CHANNEL, SUBFAMILY M, MEMBER 6"/>
    <property type="match status" value="1"/>
</dbReference>
<keyword evidence="4" id="KW-1185">Reference proteome</keyword>
<dbReference type="GO" id="GO:0005261">
    <property type="term" value="F:monoatomic cation channel activity"/>
    <property type="evidence" value="ECO:0007669"/>
    <property type="project" value="TreeGrafter"/>
</dbReference>
<evidence type="ECO:0000313" key="4">
    <source>
        <dbReference type="Proteomes" id="UP000828390"/>
    </source>
</evidence>
<feature type="domain" description="TRPM SLOG" evidence="2">
    <location>
        <begin position="75"/>
        <end position="138"/>
    </location>
</feature>
<dbReference type="PANTHER" id="PTHR13800:SF1">
    <property type="entry name" value="TRANSIENT RECEPTOR POTENTIAL CATION CHANNEL TRPM"/>
    <property type="match status" value="1"/>
</dbReference>
<evidence type="ECO:0000313" key="3">
    <source>
        <dbReference type="EMBL" id="KAH3873246.1"/>
    </source>
</evidence>
<dbReference type="EMBL" id="JAIWYP010000002">
    <property type="protein sequence ID" value="KAH3873246.1"/>
    <property type="molecule type" value="Genomic_DNA"/>
</dbReference>
<accession>A0A9D4MBK7</accession>
<dbReference type="InterPro" id="IPR041491">
    <property type="entry name" value="TRPM_SLOG"/>
</dbReference>
<sequence length="145" mass="16365">MSRPENDVIELDQIDVQNNTPTEASSSSTTCVNEPSKRSITDFVREKFTVKENKVRTSSFGVVTFEETMVEQQMAPYIRLDPNSNMEDVLTLLTEYWHLRLPNLIISVTGGADGLDLNQKEKEVCKKIVIDAVLSTGNCCIQHER</sequence>
<evidence type="ECO:0000256" key="1">
    <source>
        <dbReference type="SAM" id="MobiDB-lite"/>
    </source>
</evidence>
<feature type="region of interest" description="Disordered" evidence="1">
    <location>
        <begin position="1"/>
        <end position="36"/>
    </location>
</feature>
<evidence type="ECO:0000259" key="2">
    <source>
        <dbReference type="Pfam" id="PF18139"/>
    </source>
</evidence>
<gene>
    <name evidence="3" type="ORF">DPMN_036476</name>
</gene>
<dbReference type="InterPro" id="IPR050927">
    <property type="entry name" value="TRPM"/>
</dbReference>
<reference evidence="3" key="2">
    <citation type="submission" date="2020-11" db="EMBL/GenBank/DDBJ databases">
        <authorList>
            <person name="McCartney M.A."/>
            <person name="Auch B."/>
            <person name="Kono T."/>
            <person name="Mallez S."/>
            <person name="Becker A."/>
            <person name="Gohl D.M."/>
            <person name="Silverstein K.A.T."/>
            <person name="Koren S."/>
            <person name="Bechman K.B."/>
            <person name="Herman A."/>
            <person name="Abrahante J.E."/>
            <person name="Garbe J."/>
        </authorList>
    </citation>
    <scope>NUCLEOTIDE SEQUENCE</scope>
    <source>
        <strain evidence="3">Duluth1</strain>
        <tissue evidence="3">Whole animal</tissue>
    </source>
</reference>
<proteinExistence type="predicted"/>
<name>A0A9D4MBK7_DREPO</name>
<dbReference type="AlphaFoldDB" id="A0A9D4MBK7"/>
<organism evidence="3 4">
    <name type="scientific">Dreissena polymorpha</name>
    <name type="common">Zebra mussel</name>
    <name type="synonym">Mytilus polymorpha</name>
    <dbReference type="NCBI Taxonomy" id="45954"/>
    <lineage>
        <taxon>Eukaryota</taxon>
        <taxon>Metazoa</taxon>
        <taxon>Spiralia</taxon>
        <taxon>Lophotrochozoa</taxon>
        <taxon>Mollusca</taxon>
        <taxon>Bivalvia</taxon>
        <taxon>Autobranchia</taxon>
        <taxon>Heteroconchia</taxon>
        <taxon>Euheterodonta</taxon>
        <taxon>Imparidentia</taxon>
        <taxon>Neoheterodontei</taxon>
        <taxon>Myida</taxon>
        <taxon>Dreissenoidea</taxon>
        <taxon>Dreissenidae</taxon>
        <taxon>Dreissena</taxon>
    </lineage>
</organism>